<organism evidence="1 2">
    <name type="scientific">Arthrobacter flavus</name>
    <dbReference type="NCBI Taxonomy" id="95172"/>
    <lineage>
        <taxon>Bacteria</taxon>
        <taxon>Bacillati</taxon>
        <taxon>Actinomycetota</taxon>
        <taxon>Actinomycetes</taxon>
        <taxon>Micrococcales</taxon>
        <taxon>Micrococcaceae</taxon>
        <taxon>Arthrobacter</taxon>
    </lineage>
</organism>
<evidence type="ECO:0000313" key="2">
    <source>
        <dbReference type="Proteomes" id="UP001597307"/>
    </source>
</evidence>
<name>A0ABW4Q2Q4_9MICC</name>
<dbReference type="Pfam" id="PF13563">
    <property type="entry name" value="2_5_RNA_ligase2"/>
    <property type="match status" value="1"/>
</dbReference>
<sequence length="177" mass="18449">MDSIELLLDEGSEQFITGEWEALQAAGLPSRASHRSPHNRPHITLVAAPAITGDRDEQTGAGLNLPLAFTCGGLLLFNAGRKGYVLARQVVCTADLLMLHRRVHEAGAVAGAASTSLPGSWIPHITLANAVPREQLAAALDVVGAPMPGGSIVGARRWDSQARTITGLAGLTNMTCG</sequence>
<dbReference type="Proteomes" id="UP001597307">
    <property type="component" value="Unassembled WGS sequence"/>
</dbReference>
<protein>
    <submittedName>
        <fullName evidence="1">2'-5' RNA ligase family protein</fullName>
    </submittedName>
</protein>
<dbReference type="SUPFAM" id="SSF55144">
    <property type="entry name" value="LigT-like"/>
    <property type="match status" value="1"/>
</dbReference>
<dbReference type="InterPro" id="IPR009097">
    <property type="entry name" value="Cyclic_Pdiesterase"/>
</dbReference>
<evidence type="ECO:0000313" key="1">
    <source>
        <dbReference type="EMBL" id="MFD1845631.1"/>
    </source>
</evidence>
<dbReference type="EMBL" id="JBHUGA010000006">
    <property type="protein sequence ID" value="MFD1845631.1"/>
    <property type="molecule type" value="Genomic_DNA"/>
</dbReference>
<accession>A0ABW4Q2Q4</accession>
<proteinExistence type="predicted"/>
<dbReference type="GO" id="GO:0016874">
    <property type="term" value="F:ligase activity"/>
    <property type="evidence" value="ECO:0007669"/>
    <property type="project" value="UniProtKB-KW"/>
</dbReference>
<comment type="caution">
    <text evidence="1">The sequence shown here is derived from an EMBL/GenBank/DDBJ whole genome shotgun (WGS) entry which is preliminary data.</text>
</comment>
<gene>
    <name evidence="1" type="ORF">ACFSFX_03350</name>
</gene>
<keyword evidence="1" id="KW-0436">Ligase</keyword>
<reference evidence="2" key="1">
    <citation type="journal article" date="2019" name="Int. J. Syst. Evol. Microbiol.">
        <title>The Global Catalogue of Microorganisms (GCM) 10K type strain sequencing project: providing services to taxonomists for standard genome sequencing and annotation.</title>
        <authorList>
            <consortium name="The Broad Institute Genomics Platform"/>
            <consortium name="The Broad Institute Genome Sequencing Center for Infectious Disease"/>
            <person name="Wu L."/>
            <person name="Ma J."/>
        </authorList>
    </citation>
    <scope>NUCLEOTIDE SEQUENCE [LARGE SCALE GENOMIC DNA]</scope>
    <source>
        <strain evidence="2">JCM 11496</strain>
    </source>
</reference>
<dbReference type="RefSeq" id="WP_343877885.1">
    <property type="nucleotide sequence ID" value="NZ_BAAAIJ010000007.1"/>
</dbReference>
<dbReference type="Gene3D" id="3.90.1140.10">
    <property type="entry name" value="Cyclic phosphodiesterase"/>
    <property type="match status" value="1"/>
</dbReference>
<keyword evidence="2" id="KW-1185">Reference proteome</keyword>